<feature type="domain" description="Gene product 88" evidence="1">
    <location>
        <begin position="41"/>
        <end position="263"/>
    </location>
</feature>
<dbReference type="EMBL" id="LR797518">
    <property type="protein sequence ID" value="CAB4222360.1"/>
    <property type="molecule type" value="Genomic_DNA"/>
</dbReference>
<dbReference type="EMBL" id="LR796945">
    <property type="protein sequence ID" value="CAB4177031.1"/>
    <property type="molecule type" value="Genomic_DNA"/>
</dbReference>
<evidence type="ECO:0000313" key="7">
    <source>
        <dbReference type="EMBL" id="CAB4222360.1"/>
    </source>
</evidence>
<evidence type="ECO:0000313" key="3">
    <source>
        <dbReference type="EMBL" id="CAB4177031.1"/>
    </source>
</evidence>
<evidence type="ECO:0000313" key="2">
    <source>
        <dbReference type="EMBL" id="CAB4171112.1"/>
    </source>
</evidence>
<dbReference type="Pfam" id="PF17338">
    <property type="entry name" value="GP88"/>
    <property type="match status" value="1"/>
</dbReference>
<dbReference type="EMBL" id="LR797021">
    <property type="protein sequence ID" value="CAB4182212.1"/>
    <property type="molecule type" value="Genomic_DNA"/>
</dbReference>
<dbReference type="EMBL" id="LR797157">
    <property type="protein sequence ID" value="CAB4190804.1"/>
    <property type="molecule type" value="Genomic_DNA"/>
</dbReference>
<name>A0A6J5PIV1_9CAUD</name>
<proteinExistence type="predicted"/>
<dbReference type="EMBL" id="LR797369">
    <property type="protein sequence ID" value="CAB4211153.1"/>
    <property type="molecule type" value="Genomic_DNA"/>
</dbReference>
<organism evidence="2">
    <name type="scientific">uncultured Caudovirales phage</name>
    <dbReference type="NCBI Taxonomy" id="2100421"/>
    <lineage>
        <taxon>Viruses</taxon>
        <taxon>Duplodnaviria</taxon>
        <taxon>Heunggongvirae</taxon>
        <taxon>Uroviricota</taxon>
        <taxon>Caudoviricetes</taxon>
        <taxon>Peduoviridae</taxon>
        <taxon>Maltschvirus</taxon>
        <taxon>Maltschvirus maltsch</taxon>
    </lineage>
</organism>
<reference evidence="2" key="1">
    <citation type="submission" date="2020-05" db="EMBL/GenBank/DDBJ databases">
        <authorList>
            <person name="Chiriac C."/>
            <person name="Salcher M."/>
            <person name="Ghai R."/>
            <person name="Kavagutti S V."/>
        </authorList>
    </citation>
    <scope>NUCLEOTIDE SEQUENCE</scope>
</reference>
<sequence>MTIIYDLSKLDPQVRKDIENKPKIRKLFTVKPDKLLGVSGDAKTSKGEKLGFKTAILYMAPAMQSGEQLCPMAAIAQCDLACLFTAGRGAMAPVFFSRLRKALFWQQYREEFIALLKKEIANLYARSQKDGDWELLVRLNGTTDIRWENYGIIEALPMVKFYDYTKIANRKNLPVNYDLTFSYSGVAAFLPFVKKAIAIGMRIAVVFRTRKLVEDMLFYKQTFLGLDIVDGDDTDVRVLDPLGVVVALYAKGKAKKDTTGFVVA</sequence>
<dbReference type="EMBL" id="LR798378">
    <property type="protein sequence ID" value="CAB5227635.1"/>
    <property type="molecule type" value="Genomic_DNA"/>
</dbReference>
<gene>
    <name evidence="4" type="ORF">UFOVP1065_175</name>
    <name evidence="5" type="ORF">UFOVP1198_144</name>
    <name evidence="6" type="ORF">UFOVP1418_136</name>
    <name evidence="8" type="ORF">UFOVP1524_14</name>
    <name evidence="7" type="ORF">UFOVP1651_14</name>
    <name evidence="2" type="ORF">UFOVP908_225</name>
    <name evidence="3" type="ORF">UFOVP990_144</name>
</gene>
<protein>
    <recommendedName>
        <fullName evidence="1">Gene product 88 domain-containing protein</fullName>
    </recommendedName>
</protein>
<evidence type="ECO:0000313" key="6">
    <source>
        <dbReference type="EMBL" id="CAB4211153.1"/>
    </source>
</evidence>
<evidence type="ECO:0000313" key="8">
    <source>
        <dbReference type="EMBL" id="CAB5227635.1"/>
    </source>
</evidence>
<dbReference type="InterPro" id="IPR020290">
    <property type="entry name" value="Gp88"/>
</dbReference>
<accession>A0A6J5PIV1</accession>
<evidence type="ECO:0000313" key="5">
    <source>
        <dbReference type="EMBL" id="CAB4190804.1"/>
    </source>
</evidence>
<evidence type="ECO:0000259" key="1">
    <source>
        <dbReference type="Pfam" id="PF17338"/>
    </source>
</evidence>
<evidence type="ECO:0000313" key="4">
    <source>
        <dbReference type="EMBL" id="CAB4182212.1"/>
    </source>
</evidence>
<dbReference type="EMBL" id="LR796860">
    <property type="protein sequence ID" value="CAB4171112.1"/>
    <property type="molecule type" value="Genomic_DNA"/>
</dbReference>